<dbReference type="Proteomes" id="UP000621859">
    <property type="component" value="Unassembled WGS sequence"/>
</dbReference>
<name>A0ABQ2PIA4_9NEIS</name>
<protein>
    <submittedName>
        <fullName evidence="2">Uncharacterized protein</fullName>
    </submittedName>
</protein>
<feature type="transmembrane region" description="Helical" evidence="1">
    <location>
        <begin position="73"/>
        <end position="90"/>
    </location>
</feature>
<accession>A0ABQ2PIA4</accession>
<keyword evidence="1" id="KW-0472">Membrane</keyword>
<keyword evidence="3" id="KW-1185">Reference proteome</keyword>
<dbReference type="RefSeq" id="WP_188689323.1">
    <property type="nucleotide sequence ID" value="NZ_BMLY01000001.1"/>
</dbReference>
<keyword evidence="1" id="KW-0812">Transmembrane</keyword>
<organism evidence="2 3">
    <name type="scientific">Silvimonas amylolytica</name>
    <dbReference type="NCBI Taxonomy" id="449663"/>
    <lineage>
        <taxon>Bacteria</taxon>
        <taxon>Pseudomonadati</taxon>
        <taxon>Pseudomonadota</taxon>
        <taxon>Betaproteobacteria</taxon>
        <taxon>Neisseriales</taxon>
        <taxon>Chitinibacteraceae</taxon>
        <taxon>Silvimonas</taxon>
    </lineage>
</organism>
<evidence type="ECO:0000256" key="1">
    <source>
        <dbReference type="SAM" id="Phobius"/>
    </source>
</evidence>
<keyword evidence="1" id="KW-1133">Transmembrane helix</keyword>
<evidence type="ECO:0000313" key="2">
    <source>
        <dbReference type="EMBL" id="GGP25060.1"/>
    </source>
</evidence>
<evidence type="ECO:0000313" key="3">
    <source>
        <dbReference type="Proteomes" id="UP000621859"/>
    </source>
</evidence>
<reference evidence="3" key="1">
    <citation type="journal article" date="2019" name="Int. J. Syst. Evol. Microbiol.">
        <title>The Global Catalogue of Microorganisms (GCM) 10K type strain sequencing project: providing services to taxonomists for standard genome sequencing and annotation.</title>
        <authorList>
            <consortium name="The Broad Institute Genomics Platform"/>
            <consortium name="The Broad Institute Genome Sequencing Center for Infectious Disease"/>
            <person name="Wu L."/>
            <person name="Ma J."/>
        </authorList>
    </citation>
    <scope>NUCLEOTIDE SEQUENCE [LARGE SCALE GENOMIC DNA]</scope>
    <source>
        <strain evidence="3">CGMCC 1.8860</strain>
    </source>
</reference>
<proteinExistence type="predicted"/>
<dbReference type="EMBL" id="BMLY01000001">
    <property type="protein sequence ID" value="GGP25060.1"/>
    <property type="molecule type" value="Genomic_DNA"/>
</dbReference>
<feature type="transmembrane region" description="Helical" evidence="1">
    <location>
        <begin position="12"/>
        <end position="35"/>
    </location>
</feature>
<feature type="transmembrane region" description="Helical" evidence="1">
    <location>
        <begin position="47"/>
        <end position="67"/>
    </location>
</feature>
<sequence>MIKSFSIPGKIVARAFITGSILSNTFFLRCLIDVVTPLAWDNHWQGFLLLTGLPLAMGTLLVCVFALEFESALLVLVLLLLLLLMQDVYFMRYDTPSGMRDVLSGYLCRRRHIF</sequence>
<gene>
    <name evidence="2" type="ORF">GCM10010971_08790</name>
</gene>
<comment type="caution">
    <text evidence="2">The sequence shown here is derived from an EMBL/GenBank/DDBJ whole genome shotgun (WGS) entry which is preliminary data.</text>
</comment>